<evidence type="ECO:0000259" key="3">
    <source>
        <dbReference type="PROSITE" id="PS51406"/>
    </source>
</evidence>
<dbReference type="InterPro" id="IPR002181">
    <property type="entry name" value="Fibrinogen_a/b/g_C_dom"/>
</dbReference>
<evidence type="ECO:0000313" key="5">
    <source>
        <dbReference type="Proteomes" id="UP001374579"/>
    </source>
</evidence>
<keyword evidence="1" id="KW-1015">Disulfide bond</keyword>
<dbReference type="CDD" id="cd00087">
    <property type="entry name" value="FReD"/>
    <property type="match status" value="1"/>
</dbReference>
<comment type="caution">
    <text evidence="4">The sequence shown here is derived from an EMBL/GenBank/DDBJ whole genome shotgun (WGS) entry which is preliminary data.</text>
</comment>
<dbReference type="PANTHER" id="PTHR19143:SF458">
    <property type="entry name" value="FIBRINOGEN C-TERMINAL DOMAIN-CONTAINING PROTEIN-RELATED"/>
    <property type="match status" value="1"/>
</dbReference>
<dbReference type="PANTHER" id="PTHR19143">
    <property type="entry name" value="FIBRINOGEN/TENASCIN/ANGIOPOEITIN"/>
    <property type="match status" value="1"/>
</dbReference>
<keyword evidence="2" id="KW-0732">Signal</keyword>
<reference evidence="4 5" key="1">
    <citation type="submission" date="2024-02" db="EMBL/GenBank/DDBJ databases">
        <title>Chromosome-scale genome assembly of the rough periwinkle Littorina saxatilis.</title>
        <authorList>
            <person name="De Jode A."/>
            <person name="Faria R."/>
            <person name="Formenti G."/>
            <person name="Sims Y."/>
            <person name="Smith T.P."/>
            <person name="Tracey A."/>
            <person name="Wood J.M.D."/>
            <person name="Zagrodzka Z.B."/>
            <person name="Johannesson K."/>
            <person name="Butlin R.K."/>
            <person name="Leder E.H."/>
        </authorList>
    </citation>
    <scope>NUCLEOTIDE SEQUENCE [LARGE SCALE GENOMIC DNA]</scope>
    <source>
        <strain evidence="4">Snail1</strain>
        <tissue evidence="4">Muscle</tissue>
    </source>
</reference>
<sequence>MSLLIILALGWTVGIVKANSKGYIYANAGLAGKMFTENIVFESAAKNAPHCALVCNHHDSCMSFTFNHNICRGHAVLVTSNTTSVLAAGARSFYTEGKIRSCADRRTIDGQSGVRTLYTSLGSPLLVYCDQNTDNGGWTVFQRRQDGSVDFYRNWTEYQHMFGDLEGNFWLGLDALHMLTSSQSYELRVDLMTFSGTKGYATYSDFTISDSSDNYRLRFETFTGGNASDSLAYHNGMPFSTWDADHDHYHINCAAVRHGAWWYTGCANSNLNGRYKNSSVNGSDGVVWLNLDGVANSLKFSEMKMRPL</sequence>
<dbReference type="InterPro" id="IPR003609">
    <property type="entry name" value="Pan_app"/>
</dbReference>
<feature type="chain" id="PRO_5042952533" description="Fibrinogen C-terminal domain-containing protein" evidence="2">
    <location>
        <begin position="19"/>
        <end position="308"/>
    </location>
</feature>
<organism evidence="4 5">
    <name type="scientific">Littorina saxatilis</name>
    <dbReference type="NCBI Taxonomy" id="31220"/>
    <lineage>
        <taxon>Eukaryota</taxon>
        <taxon>Metazoa</taxon>
        <taxon>Spiralia</taxon>
        <taxon>Lophotrochozoa</taxon>
        <taxon>Mollusca</taxon>
        <taxon>Gastropoda</taxon>
        <taxon>Caenogastropoda</taxon>
        <taxon>Littorinimorpha</taxon>
        <taxon>Littorinoidea</taxon>
        <taxon>Littorinidae</taxon>
        <taxon>Littorina</taxon>
    </lineage>
</organism>
<dbReference type="InterPro" id="IPR050373">
    <property type="entry name" value="Fibrinogen_C-term_domain"/>
</dbReference>
<dbReference type="GO" id="GO:0005615">
    <property type="term" value="C:extracellular space"/>
    <property type="evidence" value="ECO:0007669"/>
    <property type="project" value="TreeGrafter"/>
</dbReference>
<dbReference type="Pfam" id="PF00024">
    <property type="entry name" value="PAN_1"/>
    <property type="match status" value="1"/>
</dbReference>
<dbReference type="SMART" id="SM00186">
    <property type="entry name" value="FBG"/>
    <property type="match status" value="1"/>
</dbReference>
<dbReference type="AlphaFoldDB" id="A0AAN9APT1"/>
<evidence type="ECO:0000256" key="2">
    <source>
        <dbReference type="SAM" id="SignalP"/>
    </source>
</evidence>
<dbReference type="FunFam" id="3.90.215.10:FF:000001">
    <property type="entry name" value="Tenascin isoform 1"/>
    <property type="match status" value="1"/>
</dbReference>
<dbReference type="Pfam" id="PF00147">
    <property type="entry name" value="Fibrinogen_C"/>
    <property type="match status" value="1"/>
</dbReference>
<feature type="signal peptide" evidence="2">
    <location>
        <begin position="1"/>
        <end position="18"/>
    </location>
</feature>
<accession>A0AAN9APT1</accession>
<dbReference type="PROSITE" id="PS51406">
    <property type="entry name" value="FIBRINOGEN_C_2"/>
    <property type="match status" value="1"/>
</dbReference>
<keyword evidence="5" id="KW-1185">Reference proteome</keyword>
<protein>
    <recommendedName>
        <fullName evidence="3">Fibrinogen C-terminal domain-containing protein</fullName>
    </recommendedName>
</protein>
<dbReference type="InterPro" id="IPR014716">
    <property type="entry name" value="Fibrinogen_a/b/g_C_1"/>
</dbReference>
<dbReference type="SUPFAM" id="SSF56496">
    <property type="entry name" value="Fibrinogen C-terminal domain-like"/>
    <property type="match status" value="1"/>
</dbReference>
<dbReference type="Proteomes" id="UP001374579">
    <property type="component" value="Unassembled WGS sequence"/>
</dbReference>
<dbReference type="InterPro" id="IPR036056">
    <property type="entry name" value="Fibrinogen-like_C"/>
</dbReference>
<dbReference type="EMBL" id="JBAMIC010000024">
    <property type="protein sequence ID" value="KAK7090943.1"/>
    <property type="molecule type" value="Genomic_DNA"/>
</dbReference>
<name>A0AAN9APT1_9CAEN</name>
<proteinExistence type="predicted"/>
<evidence type="ECO:0000256" key="1">
    <source>
        <dbReference type="ARBA" id="ARBA00023157"/>
    </source>
</evidence>
<gene>
    <name evidence="4" type="ORF">V1264_010677</name>
</gene>
<feature type="domain" description="Fibrinogen C-terminal" evidence="3">
    <location>
        <begin position="93"/>
        <end position="308"/>
    </location>
</feature>
<evidence type="ECO:0000313" key="4">
    <source>
        <dbReference type="EMBL" id="KAK7090943.1"/>
    </source>
</evidence>
<dbReference type="PROSITE" id="PS00514">
    <property type="entry name" value="FIBRINOGEN_C_1"/>
    <property type="match status" value="1"/>
</dbReference>
<dbReference type="Gene3D" id="3.90.215.10">
    <property type="entry name" value="Gamma Fibrinogen, chain A, domain 1"/>
    <property type="match status" value="1"/>
</dbReference>
<dbReference type="InterPro" id="IPR020837">
    <property type="entry name" value="Fibrinogen_CS"/>
</dbReference>